<evidence type="ECO:0000313" key="3">
    <source>
        <dbReference type="EMBL" id="OAG29549.1"/>
    </source>
</evidence>
<name>A0A177EEY1_9MICR</name>
<comment type="caution">
    <text evidence="3">The sequence shown here is derived from an EMBL/GenBank/DDBJ whole genome shotgun (WGS) entry which is preliminary data.</text>
</comment>
<evidence type="ECO:0000313" key="4">
    <source>
        <dbReference type="Proteomes" id="UP000185944"/>
    </source>
</evidence>
<feature type="transmembrane region" description="Helical" evidence="2">
    <location>
        <begin position="548"/>
        <end position="568"/>
    </location>
</feature>
<proteinExistence type="predicted"/>
<keyword evidence="2" id="KW-0812">Transmembrane</keyword>
<dbReference type="Proteomes" id="UP000185944">
    <property type="component" value="Unassembled WGS sequence"/>
</dbReference>
<keyword evidence="2" id="KW-0472">Membrane</keyword>
<dbReference type="GeneID" id="93647032"/>
<organism evidence="3 4">
    <name type="scientific">Nematocida displodere</name>
    <dbReference type="NCBI Taxonomy" id="1805483"/>
    <lineage>
        <taxon>Eukaryota</taxon>
        <taxon>Fungi</taxon>
        <taxon>Fungi incertae sedis</taxon>
        <taxon>Microsporidia</taxon>
        <taxon>Nematocida</taxon>
    </lineage>
</organism>
<evidence type="ECO:0000256" key="1">
    <source>
        <dbReference type="SAM" id="Coils"/>
    </source>
</evidence>
<dbReference type="VEuPathDB" id="MicrosporidiaDB:NEDG_00682"/>
<dbReference type="EMBL" id="LTDL01000040">
    <property type="protein sequence ID" value="OAG29549.1"/>
    <property type="molecule type" value="Genomic_DNA"/>
</dbReference>
<accession>A0A177EEY1</accession>
<keyword evidence="1" id="KW-0175">Coiled coil</keyword>
<dbReference type="RefSeq" id="XP_067544197.1">
    <property type="nucleotide sequence ID" value="XM_067688100.1"/>
</dbReference>
<evidence type="ECO:0000256" key="2">
    <source>
        <dbReference type="SAM" id="Phobius"/>
    </source>
</evidence>
<reference evidence="3 4" key="1">
    <citation type="submission" date="2016-02" db="EMBL/GenBank/DDBJ databases">
        <title>Discovery of a natural microsporidian pathogen with a broad tissue tropism in Caenorhabditis elegans.</title>
        <authorList>
            <person name="Luallen R.J."/>
            <person name="Reinke A.W."/>
            <person name="Tong L."/>
            <person name="Botts M.R."/>
            <person name="Felix M.-A."/>
            <person name="Troemel E.R."/>
        </authorList>
    </citation>
    <scope>NUCLEOTIDE SEQUENCE [LARGE SCALE GENOMIC DNA]</scope>
    <source>
        <strain evidence="3 4">JUm2807</strain>
    </source>
</reference>
<keyword evidence="4" id="KW-1185">Reference proteome</keyword>
<dbReference type="OrthoDB" id="2188180at2759"/>
<feature type="coiled-coil region" evidence="1">
    <location>
        <begin position="31"/>
        <end position="68"/>
    </location>
</feature>
<protein>
    <submittedName>
        <fullName evidence="3">Uncharacterized protein</fullName>
    </submittedName>
</protein>
<dbReference type="AlphaFoldDB" id="A0A177EEY1"/>
<sequence length="583" mass="66591">MEKEQLNYSDILTDTFSLSLEDARNENSFFLDRAKEAYEHMKKLKRDAETHKKKKKALEQQIEKMRGAFTEYIQSIELLESSPLYQRISPPNKLTHSRLLKYCHVYMPPLIAPETHINEQLITTINKACAEYKQAKVLGEEIVALSKMQAQPQLHASEIEARYEVFERTVNYTNSKMNFSLLVNHLSLQLMGNIFAEIEDTHRTSMQHTEACLGVVALKKHQSATSDNTTGRFITQELSVITATAYEEIERHKRRILNEKRPQSEGATVIPKTSNLKRKYSKVEGFIVAEISQKPECALFTRLEIDGKSLRGTIHVFKKRLIITETAFGWKFLIQKQQIYYTEKTSSSLTILTKDLNLTVFTCFSNVEMLHTWITGIDTLRPRETLIGRLNAPADKAFTLLFAQDSPIKNEPITKAGYTVLEDTVHDGDVRRRKLEKTFKYLFFQTTVTYTEVVLTEKRTKTDSRLLFLTDISVGRFLPTFSGISKLRLVSSESTETTPSTTKVLYSFRQSTNSSIARYLTHLVTKYAAVEIHSLGILGAEGEILPQVYLVPSFLVASVVIALLSFLLTTKILYNALYILCTE</sequence>
<keyword evidence="2" id="KW-1133">Transmembrane helix</keyword>
<gene>
    <name evidence="3" type="ORF">NEDG_00682</name>
</gene>